<evidence type="ECO:0000313" key="5">
    <source>
        <dbReference type="Proteomes" id="UP001500975"/>
    </source>
</evidence>
<dbReference type="RefSeq" id="WP_345540674.1">
    <property type="nucleotide sequence ID" value="NZ_BAABGJ010000079.1"/>
</dbReference>
<evidence type="ECO:0000256" key="1">
    <source>
        <dbReference type="ARBA" id="ARBA00006174"/>
    </source>
</evidence>
<dbReference type="Gene3D" id="1.10.4100.10">
    <property type="entry name" value="2-methylcitrate dehydratase PrpD"/>
    <property type="match status" value="1"/>
</dbReference>
<evidence type="ECO:0000313" key="4">
    <source>
        <dbReference type="EMBL" id="GAA4353737.1"/>
    </source>
</evidence>
<dbReference type="EMBL" id="BAABGJ010000079">
    <property type="protein sequence ID" value="GAA4353737.1"/>
    <property type="molecule type" value="Genomic_DNA"/>
</dbReference>
<proteinExistence type="inferred from homology"/>
<dbReference type="InterPro" id="IPR042188">
    <property type="entry name" value="MmgE/PrpD_sf_2"/>
</dbReference>
<keyword evidence="5" id="KW-1185">Reference proteome</keyword>
<dbReference type="PANTHER" id="PTHR16943:SF8">
    <property type="entry name" value="2-METHYLCITRATE DEHYDRATASE"/>
    <property type="match status" value="1"/>
</dbReference>
<gene>
    <name evidence="4" type="ORF">GCM10023165_44260</name>
</gene>
<dbReference type="Pfam" id="PF19305">
    <property type="entry name" value="MmgE_PrpD_C"/>
    <property type="match status" value="1"/>
</dbReference>
<dbReference type="InterPro" id="IPR045336">
    <property type="entry name" value="MmgE_PrpD_N"/>
</dbReference>
<dbReference type="SUPFAM" id="SSF103378">
    <property type="entry name" value="2-methylcitrate dehydratase PrpD"/>
    <property type="match status" value="1"/>
</dbReference>
<protein>
    <submittedName>
        <fullName evidence="4">MmgE/PrpD family protein</fullName>
    </submittedName>
</protein>
<reference evidence="5" key="1">
    <citation type="journal article" date="2019" name="Int. J. Syst. Evol. Microbiol.">
        <title>The Global Catalogue of Microorganisms (GCM) 10K type strain sequencing project: providing services to taxonomists for standard genome sequencing and annotation.</title>
        <authorList>
            <consortium name="The Broad Institute Genomics Platform"/>
            <consortium name="The Broad Institute Genome Sequencing Center for Infectious Disease"/>
            <person name="Wu L."/>
            <person name="Ma J."/>
        </authorList>
    </citation>
    <scope>NUCLEOTIDE SEQUENCE [LARGE SCALE GENOMIC DNA]</scope>
    <source>
        <strain evidence="5">JCM 17804</strain>
    </source>
</reference>
<comment type="similarity">
    <text evidence="1">Belongs to the PrpD family.</text>
</comment>
<dbReference type="InterPro" id="IPR045337">
    <property type="entry name" value="MmgE_PrpD_C"/>
</dbReference>
<accession>A0ABP8I8P7</accession>
<feature type="domain" description="MmgE/PrpD N-terminal" evidence="2">
    <location>
        <begin position="7"/>
        <end position="254"/>
    </location>
</feature>
<organism evidence="4 5">
    <name type="scientific">Variovorax defluvii</name>
    <dbReference type="NCBI Taxonomy" id="913761"/>
    <lineage>
        <taxon>Bacteria</taxon>
        <taxon>Pseudomonadati</taxon>
        <taxon>Pseudomonadota</taxon>
        <taxon>Betaproteobacteria</taxon>
        <taxon>Burkholderiales</taxon>
        <taxon>Comamonadaceae</taxon>
        <taxon>Variovorax</taxon>
    </lineage>
</organism>
<dbReference type="PANTHER" id="PTHR16943">
    <property type="entry name" value="2-METHYLCITRATE DEHYDRATASE-RELATED"/>
    <property type="match status" value="1"/>
</dbReference>
<comment type="caution">
    <text evidence="4">The sequence shown here is derived from an EMBL/GenBank/DDBJ whole genome shotgun (WGS) entry which is preliminary data.</text>
</comment>
<evidence type="ECO:0000259" key="2">
    <source>
        <dbReference type="Pfam" id="PF03972"/>
    </source>
</evidence>
<dbReference type="Pfam" id="PF03972">
    <property type="entry name" value="MmgE_PrpD_N"/>
    <property type="match status" value="1"/>
</dbReference>
<dbReference type="InterPro" id="IPR005656">
    <property type="entry name" value="MmgE_PrpD"/>
</dbReference>
<name>A0ABP8I8P7_9BURK</name>
<dbReference type="InterPro" id="IPR042183">
    <property type="entry name" value="MmgE/PrpD_sf_1"/>
</dbReference>
<evidence type="ECO:0000259" key="3">
    <source>
        <dbReference type="Pfam" id="PF19305"/>
    </source>
</evidence>
<feature type="domain" description="MmgE/PrpD C-terminal" evidence="3">
    <location>
        <begin position="282"/>
        <end position="455"/>
    </location>
</feature>
<dbReference type="InterPro" id="IPR036148">
    <property type="entry name" value="MmgE/PrpD_sf"/>
</dbReference>
<sequence length="473" mass="50537">MANIVDALADFSANTQFEQLPANVVQESKRLLIDSIGCALGGLSHPKGTIGVQYARLMGAGAAGAQASILGTGEKVSTVAAGFANGELMNALDFDSILPPGHVSPYVLPGALAVAEAAGASGKELLVATAVSHEMSNRLGKSMDYLRDIKDGKVSPPPVYGYASTVFGATAAIGRLKGHSRETIAHGLGIAGCTVPVNSHWAWSQHAPATTIKYTAAGPMVQAAMAAAHLAEFGHRGDRMILDDAEFGFRKIIGSTRWEPQHITDGLGSSWGFPAEQSYKPYPHCRILHALLDCLYQITEANDIKPGEIESITAWVEGFVMQPLWLLRQIEHVTDAQFSVVHGLSVGAHRVPPGKQWQSPDVVFDPSVLALMDKIHFEVHPDYEKLLSGHAASRPARIEVRARGQSWVGEKRYPHGSPSPDPSTTMSDSELVAKFVRNAEGVLSPRAADEAIMQLLNLEQVSDVASVIKLLSP</sequence>
<dbReference type="Gene3D" id="3.30.1330.120">
    <property type="entry name" value="2-methylcitrate dehydratase PrpD"/>
    <property type="match status" value="1"/>
</dbReference>
<dbReference type="Proteomes" id="UP001500975">
    <property type="component" value="Unassembled WGS sequence"/>
</dbReference>